<evidence type="ECO:0000313" key="3">
    <source>
        <dbReference type="EMBL" id="KAL3630339.1"/>
    </source>
</evidence>
<evidence type="ECO:0000256" key="1">
    <source>
        <dbReference type="ARBA" id="ARBA00005474"/>
    </source>
</evidence>
<dbReference type="AlphaFoldDB" id="A0ABD3CM75"/>
<feature type="domain" description="LOB" evidence="2">
    <location>
        <begin position="3"/>
        <end position="111"/>
    </location>
</feature>
<dbReference type="Pfam" id="PF03195">
    <property type="entry name" value="LOB"/>
    <property type="match status" value="1"/>
</dbReference>
<dbReference type="Proteomes" id="UP001632038">
    <property type="component" value="Unassembled WGS sequence"/>
</dbReference>
<dbReference type="EMBL" id="JAVIJP010000032">
    <property type="protein sequence ID" value="KAL3630339.1"/>
    <property type="molecule type" value="Genomic_DNA"/>
</dbReference>
<proteinExistence type="inferred from homology"/>
<dbReference type="PANTHER" id="PTHR31304:SF9">
    <property type="entry name" value="LOB DOMAIN-CONTAINING PROTEIN 40"/>
    <property type="match status" value="1"/>
</dbReference>
<dbReference type="PANTHER" id="PTHR31304">
    <property type="entry name" value="LOB DOMAIN-CONTAINING PROTEIN 38"/>
    <property type="match status" value="1"/>
</dbReference>
<organism evidence="3 4">
    <name type="scientific">Castilleja foliolosa</name>
    <dbReference type="NCBI Taxonomy" id="1961234"/>
    <lineage>
        <taxon>Eukaryota</taxon>
        <taxon>Viridiplantae</taxon>
        <taxon>Streptophyta</taxon>
        <taxon>Embryophyta</taxon>
        <taxon>Tracheophyta</taxon>
        <taxon>Spermatophyta</taxon>
        <taxon>Magnoliopsida</taxon>
        <taxon>eudicotyledons</taxon>
        <taxon>Gunneridae</taxon>
        <taxon>Pentapetalae</taxon>
        <taxon>asterids</taxon>
        <taxon>lamiids</taxon>
        <taxon>Lamiales</taxon>
        <taxon>Orobanchaceae</taxon>
        <taxon>Pedicularideae</taxon>
        <taxon>Castillejinae</taxon>
        <taxon>Castilleja</taxon>
    </lineage>
</organism>
<gene>
    <name evidence="3" type="ORF">CASFOL_023323</name>
</gene>
<name>A0ABD3CM75_9LAMI</name>
<comment type="similarity">
    <text evidence="1">Belongs to the LOB domain-containing protein family.</text>
</comment>
<comment type="caution">
    <text evidence="3">The sequence shown here is derived from an EMBL/GenBank/DDBJ whole genome shotgun (WGS) entry which is preliminary data.</text>
</comment>
<sequence length="203" mass="22297">MHTSCNGCRVLRKGCVGNDCPIRSCLDWIQNPVSQGHATVFLTKYYGQVGLLNLIDIAGPKHLRSAIFRSLLYEACGRIVNPIHGSVGLIWSGSWGLCQQAVDAVLRGAPITQRVTINDDNGLPSDVGLVDYQNRNQEVNNERSLSHESSLSQAVKLNVKKESESLASAEPPVEEVELDLTLGFRPFKGRVGPSELSKMDRRQ</sequence>
<reference evidence="4" key="1">
    <citation type="journal article" date="2024" name="IScience">
        <title>Strigolactones Initiate the Formation of Haustorium-like Structures in Castilleja.</title>
        <authorList>
            <person name="Buerger M."/>
            <person name="Peterson D."/>
            <person name="Chory J."/>
        </authorList>
    </citation>
    <scope>NUCLEOTIDE SEQUENCE [LARGE SCALE GENOMIC DNA]</scope>
</reference>
<evidence type="ECO:0000259" key="2">
    <source>
        <dbReference type="PROSITE" id="PS50891"/>
    </source>
</evidence>
<accession>A0ABD3CM75</accession>
<keyword evidence="4" id="KW-1185">Reference proteome</keyword>
<evidence type="ECO:0000313" key="4">
    <source>
        <dbReference type="Proteomes" id="UP001632038"/>
    </source>
</evidence>
<dbReference type="InterPro" id="IPR004883">
    <property type="entry name" value="LOB"/>
</dbReference>
<protein>
    <recommendedName>
        <fullName evidence="2">LOB domain-containing protein</fullName>
    </recommendedName>
</protein>
<dbReference type="PROSITE" id="PS50891">
    <property type="entry name" value="LOB"/>
    <property type="match status" value="1"/>
</dbReference>